<evidence type="ECO:0000256" key="1">
    <source>
        <dbReference type="SAM" id="SignalP"/>
    </source>
</evidence>
<gene>
    <name evidence="2" type="ORF">ATB98_17760</name>
</gene>
<feature type="chain" id="PRO_5008097734" evidence="1">
    <location>
        <begin position="21"/>
        <end position="166"/>
    </location>
</feature>
<dbReference type="RefSeq" id="WP_066874768.1">
    <property type="nucleotide sequence ID" value="NZ_LNQB01000073.1"/>
</dbReference>
<dbReference type="Proteomes" id="UP000078507">
    <property type="component" value="Unassembled WGS sequence"/>
</dbReference>
<feature type="signal peptide" evidence="1">
    <location>
        <begin position="1"/>
        <end position="20"/>
    </location>
</feature>
<accession>A0A178YB86</accession>
<dbReference type="OrthoDB" id="996425at2"/>
<keyword evidence="1" id="KW-0732">Signal</keyword>
<dbReference type="AlphaFoldDB" id="A0A178YB86"/>
<dbReference type="STRING" id="36856.ATB98_17760"/>
<proteinExistence type="predicted"/>
<evidence type="ECO:0000313" key="2">
    <source>
        <dbReference type="EMBL" id="OAP44710.1"/>
    </source>
</evidence>
<sequence>MRRAFFAFLLLTGFVGPAAADDDWHPYANPRFGYTIDIPPGFELSRKADNGDGASFRADDTGATLMVFGTHPLDGDFETDVAERIGYEKQDGWRIIFSRVTPVWASFSGARESDVFYARAIALCDGSAAYFRLQYRKSKLTSFDGVISRMAEALRPSEGCHPAAPD</sequence>
<evidence type="ECO:0000313" key="3">
    <source>
        <dbReference type="Proteomes" id="UP000078507"/>
    </source>
</evidence>
<dbReference type="EMBL" id="LNQB01000073">
    <property type="protein sequence ID" value="OAP44710.1"/>
    <property type="molecule type" value="Genomic_DNA"/>
</dbReference>
<name>A0A178YB86_SINSA</name>
<comment type="caution">
    <text evidence="2">The sequence shown here is derived from an EMBL/GenBank/DDBJ whole genome shotgun (WGS) entry which is preliminary data.</text>
</comment>
<organism evidence="2 3">
    <name type="scientific">Sinorhizobium saheli</name>
    <dbReference type="NCBI Taxonomy" id="36856"/>
    <lineage>
        <taxon>Bacteria</taxon>
        <taxon>Pseudomonadati</taxon>
        <taxon>Pseudomonadota</taxon>
        <taxon>Alphaproteobacteria</taxon>
        <taxon>Hyphomicrobiales</taxon>
        <taxon>Rhizobiaceae</taxon>
        <taxon>Sinorhizobium/Ensifer group</taxon>
        <taxon>Sinorhizobium</taxon>
    </lineage>
</organism>
<keyword evidence="3" id="KW-1185">Reference proteome</keyword>
<protein>
    <submittedName>
        <fullName evidence="2">Uncharacterized protein</fullName>
    </submittedName>
</protein>
<reference evidence="2 3" key="1">
    <citation type="submission" date="2015-11" db="EMBL/GenBank/DDBJ databases">
        <title>Ensifer anhuiense sp. nov., an effective nitrogen fixation bacterium with Glycine soja.</title>
        <authorList>
            <person name="Yan H."/>
            <person name="Chen W."/>
        </authorList>
    </citation>
    <scope>NUCLEOTIDE SEQUENCE [LARGE SCALE GENOMIC DNA]</scope>
    <source>
        <strain evidence="2 3">LMG 7837</strain>
    </source>
</reference>